<reference evidence="1 2" key="1">
    <citation type="submission" date="2016-04" db="EMBL/GenBank/DDBJ databases">
        <title>A degradative enzymes factory behind the ericoid mycorrhizal symbiosis.</title>
        <authorList>
            <consortium name="DOE Joint Genome Institute"/>
            <person name="Martino E."/>
            <person name="Morin E."/>
            <person name="Grelet G."/>
            <person name="Kuo A."/>
            <person name="Kohler A."/>
            <person name="Daghino S."/>
            <person name="Barry K."/>
            <person name="Choi C."/>
            <person name="Cichocki N."/>
            <person name="Clum A."/>
            <person name="Copeland A."/>
            <person name="Hainaut M."/>
            <person name="Haridas S."/>
            <person name="Labutti K."/>
            <person name="Lindquist E."/>
            <person name="Lipzen A."/>
            <person name="Khouja H.-R."/>
            <person name="Murat C."/>
            <person name="Ohm R."/>
            <person name="Olson A."/>
            <person name="Spatafora J."/>
            <person name="Veneault-Fourrey C."/>
            <person name="Henrissat B."/>
            <person name="Grigoriev I."/>
            <person name="Martin F."/>
            <person name="Perotto S."/>
        </authorList>
    </citation>
    <scope>NUCLEOTIDE SEQUENCE [LARGE SCALE GENOMIC DNA]</scope>
    <source>
        <strain evidence="1 2">E</strain>
    </source>
</reference>
<dbReference type="OrthoDB" id="3541994at2759"/>
<proteinExistence type="predicted"/>
<dbReference type="Proteomes" id="UP000235371">
    <property type="component" value="Unassembled WGS sequence"/>
</dbReference>
<name>A0A2J6TFR8_9HELO</name>
<dbReference type="InParanoid" id="A0A2J6TFR8"/>
<gene>
    <name evidence="1" type="ORF">K444DRAFT_379753</name>
</gene>
<evidence type="ECO:0000313" key="2">
    <source>
        <dbReference type="Proteomes" id="UP000235371"/>
    </source>
</evidence>
<dbReference type="EMBL" id="KZ613786">
    <property type="protein sequence ID" value="PMD61788.1"/>
    <property type="molecule type" value="Genomic_DNA"/>
</dbReference>
<dbReference type="RefSeq" id="XP_024738692.1">
    <property type="nucleotide sequence ID" value="XM_024872333.1"/>
</dbReference>
<dbReference type="GeneID" id="36580414"/>
<organism evidence="1 2">
    <name type="scientific">Hyaloscypha bicolor E</name>
    <dbReference type="NCBI Taxonomy" id="1095630"/>
    <lineage>
        <taxon>Eukaryota</taxon>
        <taxon>Fungi</taxon>
        <taxon>Dikarya</taxon>
        <taxon>Ascomycota</taxon>
        <taxon>Pezizomycotina</taxon>
        <taxon>Leotiomycetes</taxon>
        <taxon>Helotiales</taxon>
        <taxon>Hyaloscyphaceae</taxon>
        <taxon>Hyaloscypha</taxon>
        <taxon>Hyaloscypha bicolor</taxon>
    </lineage>
</organism>
<dbReference type="AlphaFoldDB" id="A0A2J6TFR8"/>
<evidence type="ECO:0000313" key="1">
    <source>
        <dbReference type="EMBL" id="PMD61788.1"/>
    </source>
</evidence>
<protein>
    <submittedName>
        <fullName evidence="1">Uncharacterized protein</fullName>
    </submittedName>
</protein>
<sequence>MFVYKSKSPNTGNYLSKLVKFRDIKTLHIYNGLVHETDDWDFEPVPMQVQWNFFTECASLCQLSVTRLDKKLRRWLNTSVKSVEELLVTEHYSMYDNGLGNFDILELPQLSMLFTREMTISKHPNARGWRGINPESREQIRVDKHNITTLDRLPDNIANLTRLGMCIELENQWVRFSSHLPQLRRLTYLRIDGKSHRSGRYPATSTSLWPGIVKPKEIAKRYIQLMRSECPSLQYVQVKNWAWQITSPMPGVPAREAHVELRELEWEERMGIELFALDSFAPQSGLPGPDDYYEELSEEEELRMDRMVAEVERRIAAGDHNMTDLIEAVQ</sequence>
<accession>A0A2J6TFR8</accession>
<keyword evidence="2" id="KW-1185">Reference proteome</keyword>
<dbReference type="STRING" id="1095630.A0A2J6TFR8"/>